<comment type="caution">
    <text evidence="11">The sequence shown here is derived from an EMBL/GenBank/DDBJ whole genome shotgun (WGS) entry which is preliminary data.</text>
</comment>
<reference evidence="11 12" key="1">
    <citation type="journal article" date="2020" name="Mol. Biol. Evol.">
        <title>Interspecific Gene Flow and the Evolution of Specialization in Black and White Rhinoceros.</title>
        <authorList>
            <person name="Moodley Y."/>
            <person name="Westbury M.V."/>
            <person name="Russo I.M."/>
            <person name="Gopalakrishnan S."/>
            <person name="Rakotoarivelo A."/>
            <person name="Olsen R.A."/>
            <person name="Prost S."/>
            <person name="Tunstall T."/>
            <person name="Ryder O.A."/>
            <person name="Dalen L."/>
            <person name="Bruford M.W."/>
        </authorList>
    </citation>
    <scope>NUCLEOTIDE SEQUENCE [LARGE SCALE GENOMIC DNA]</scope>
    <source>
        <strain evidence="11">SBR-YM</strain>
        <tissue evidence="11">Skin</tissue>
    </source>
</reference>
<dbReference type="GO" id="GO:0031723">
    <property type="term" value="F:CXCR4 chemokine receptor binding"/>
    <property type="evidence" value="ECO:0007669"/>
    <property type="project" value="TreeGrafter"/>
</dbReference>
<dbReference type="InterPro" id="IPR017957">
    <property type="entry name" value="P_trefoil_CS"/>
</dbReference>
<dbReference type="InterPro" id="IPR000519">
    <property type="entry name" value="P_trefoil_dom"/>
</dbReference>
<proteinExistence type="predicted"/>
<evidence type="ECO:0000259" key="10">
    <source>
        <dbReference type="PROSITE" id="PS51448"/>
    </source>
</evidence>
<dbReference type="GO" id="GO:0005615">
    <property type="term" value="C:extracellular space"/>
    <property type="evidence" value="ECO:0007669"/>
    <property type="project" value="TreeGrafter"/>
</dbReference>
<feature type="non-terminal residue" evidence="11">
    <location>
        <position position="401"/>
    </location>
</feature>
<dbReference type="FunFam" id="4.10.110.10:FF:000001">
    <property type="entry name" value="Trefoil factor 3"/>
    <property type="match status" value="1"/>
</dbReference>
<dbReference type="PANTHER" id="PTHR13826:SF17">
    <property type="entry name" value="TREFOIL FACTOR 2"/>
    <property type="match status" value="1"/>
</dbReference>
<dbReference type="SUPFAM" id="SSF57492">
    <property type="entry name" value="Trefoil"/>
    <property type="match status" value="2"/>
</dbReference>
<evidence type="ECO:0000256" key="5">
    <source>
        <dbReference type="ARBA" id="ARBA00023157"/>
    </source>
</evidence>
<dbReference type="FunFam" id="4.10.110.10:FF:000005">
    <property type="entry name" value="Trefoil factor 2"/>
    <property type="match status" value="1"/>
</dbReference>
<feature type="disulfide bond" evidence="8">
    <location>
        <begin position="91"/>
        <end position="106"/>
    </location>
</feature>
<feature type="compositionally biased region" description="Basic and acidic residues" evidence="9">
    <location>
        <begin position="392"/>
        <end position="401"/>
    </location>
</feature>
<dbReference type="PRINTS" id="PR00680">
    <property type="entry name" value="PTREFOIL"/>
</dbReference>
<accession>A0A7J7FHB3</accession>
<keyword evidence="5 8" id="KW-1015">Disulfide bond</keyword>
<dbReference type="PROSITE" id="PS00025">
    <property type="entry name" value="P_TREFOIL_1"/>
    <property type="match status" value="1"/>
</dbReference>
<dbReference type="PROSITE" id="PS51448">
    <property type="entry name" value="P_TREFOIL_2"/>
    <property type="match status" value="2"/>
</dbReference>
<evidence type="ECO:0000256" key="8">
    <source>
        <dbReference type="PROSITE-ProRule" id="PRU00779"/>
    </source>
</evidence>
<dbReference type="SMART" id="SM00018">
    <property type="entry name" value="PD"/>
    <property type="match status" value="2"/>
</dbReference>
<feature type="region of interest" description="Disordered" evidence="9">
    <location>
        <begin position="347"/>
        <end position="401"/>
    </location>
</feature>
<evidence type="ECO:0000256" key="1">
    <source>
        <dbReference type="ARBA" id="ARBA00004613"/>
    </source>
</evidence>
<keyword evidence="4" id="KW-0677">Repeat</keyword>
<gene>
    <name evidence="11" type="ORF">HPG69_016103</name>
</gene>
<dbReference type="Pfam" id="PF00088">
    <property type="entry name" value="Trefoil"/>
    <property type="match status" value="2"/>
</dbReference>
<dbReference type="EMBL" id="JACDTQ010000575">
    <property type="protein sequence ID" value="KAF5927465.1"/>
    <property type="molecule type" value="Genomic_DNA"/>
</dbReference>
<comment type="subcellular location">
    <subcellularLocation>
        <location evidence="1">Secreted</location>
    </subcellularLocation>
</comment>
<dbReference type="GO" id="GO:0060455">
    <property type="term" value="P:negative regulation of gastric acid secretion"/>
    <property type="evidence" value="ECO:0007669"/>
    <property type="project" value="TreeGrafter"/>
</dbReference>
<comment type="function">
    <text evidence="6">Inhibits gastrointestinal motility and gastric acid secretion. Could function as a structural component of gastric mucus, possibly by stabilizing glycoproteins in the mucus gel through interactions with carbohydrate side chains.</text>
</comment>
<keyword evidence="12" id="KW-1185">Reference proteome</keyword>
<dbReference type="PANTHER" id="PTHR13826">
    <property type="entry name" value="INTESTINAL TREFOIL FACTOR-RELATED"/>
    <property type="match status" value="1"/>
</dbReference>
<comment type="caution">
    <text evidence="8">Lacks conserved residue(s) required for the propagation of feature annotation.</text>
</comment>
<sequence length="401" mass="43789">MLATQPAPAYIHTGFPTIREGYPGVHETSKKGFLREKIRMTPAKPCQFLRRTLRSSNTGEAGSEWGKRVTEGLFTAACQCSRISPKNRTNCGFPGISSDDCFSNGCCFDSTIRNVPWCFDPLPKQENQECIMEVSARVNCGFPGISSEECASRNCCFSDTIRQVPWCFYPLSVEEVAIVAYVCVCARSHTCESVCIRVATIHLVCSGYSSSNKVLHPEPASLANVSPNGPPVTLEIQGLSFQGEGGTSGTGFALKGGNFKKSLLEEEIWPHITSQDSYFEKGAAYGLKSQLHLYLAQHTHKLNKQWLLLEHGGSETLKPNDQWRHTLGSAVSLSVCPHGVVDMFLSQPGPATPKAKPQRALRHPQSLQGSGRDVADGQEDEAWCRGPSSGRPHRELNLAGS</sequence>
<organism evidence="11 12">
    <name type="scientific">Diceros bicornis minor</name>
    <name type="common">South-central black rhinoceros</name>
    <dbReference type="NCBI Taxonomy" id="77932"/>
    <lineage>
        <taxon>Eukaryota</taxon>
        <taxon>Metazoa</taxon>
        <taxon>Chordata</taxon>
        <taxon>Craniata</taxon>
        <taxon>Vertebrata</taxon>
        <taxon>Euteleostomi</taxon>
        <taxon>Mammalia</taxon>
        <taxon>Eutheria</taxon>
        <taxon>Laurasiatheria</taxon>
        <taxon>Perissodactyla</taxon>
        <taxon>Rhinocerotidae</taxon>
        <taxon>Diceros</taxon>
    </lineage>
</organism>
<keyword evidence="3" id="KW-0732">Signal</keyword>
<evidence type="ECO:0000256" key="7">
    <source>
        <dbReference type="ARBA" id="ARBA00044091"/>
    </source>
</evidence>
<feature type="disulfide bond" evidence="8">
    <location>
        <begin position="150"/>
        <end position="167"/>
    </location>
</feature>
<feature type="disulfide bond" evidence="8">
    <location>
        <begin position="140"/>
        <end position="155"/>
    </location>
</feature>
<name>A0A7J7FHB3_DICBM</name>
<dbReference type="InterPro" id="IPR044913">
    <property type="entry name" value="P_trefoil_dom_sf"/>
</dbReference>
<evidence type="ECO:0000256" key="2">
    <source>
        <dbReference type="ARBA" id="ARBA00022525"/>
    </source>
</evidence>
<dbReference type="Proteomes" id="UP000551758">
    <property type="component" value="Unassembled WGS sequence"/>
</dbReference>
<feature type="domain" description="P-type" evidence="10">
    <location>
        <begin position="78"/>
        <end position="122"/>
    </location>
</feature>
<evidence type="ECO:0000313" key="12">
    <source>
        <dbReference type="Proteomes" id="UP000551758"/>
    </source>
</evidence>
<evidence type="ECO:0000256" key="6">
    <source>
        <dbReference type="ARBA" id="ARBA00043900"/>
    </source>
</evidence>
<dbReference type="CDD" id="cd00111">
    <property type="entry name" value="Trefoil"/>
    <property type="match status" value="2"/>
</dbReference>
<protein>
    <recommendedName>
        <fullName evidence="7">Trefoil factor 2</fullName>
    </recommendedName>
</protein>
<dbReference type="GO" id="GO:0030277">
    <property type="term" value="P:maintenance of gastrointestinal epithelium"/>
    <property type="evidence" value="ECO:0007669"/>
    <property type="project" value="TreeGrafter"/>
</dbReference>
<evidence type="ECO:0000256" key="4">
    <source>
        <dbReference type="ARBA" id="ARBA00022737"/>
    </source>
</evidence>
<feature type="disulfide bond" evidence="8">
    <location>
        <begin position="130"/>
        <end position="156"/>
    </location>
</feature>
<dbReference type="Gene3D" id="4.10.110.10">
    <property type="entry name" value="Spasmolytic Protein, domain 1"/>
    <property type="match status" value="2"/>
</dbReference>
<feature type="disulfide bond" evidence="8">
    <location>
        <begin position="101"/>
        <end position="118"/>
    </location>
</feature>
<evidence type="ECO:0000313" key="11">
    <source>
        <dbReference type="EMBL" id="KAF5927465.1"/>
    </source>
</evidence>
<evidence type="ECO:0000256" key="9">
    <source>
        <dbReference type="SAM" id="MobiDB-lite"/>
    </source>
</evidence>
<dbReference type="AlphaFoldDB" id="A0A7J7FHB3"/>
<dbReference type="GO" id="GO:0070098">
    <property type="term" value="P:chemokine-mediated signaling pathway"/>
    <property type="evidence" value="ECO:0007669"/>
    <property type="project" value="TreeGrafter"/>
</dbReference>
<evidence type="ECO:0000256" key="3">
    <source>
        <dbReference type="ARBA" id="ARBA00022729"/>
    </source>
</evidence>
<feature type="domain" description="P-type" evidence="10">
    <location>
        <begin position="128"/>
        <end position="171"/>
    </location>
</feature>
<dbReference type="InterPro" id="IPR017994">
    <property type="entry name" value="P_trefoil_chordata"/>
</dbReference>
<keyword evidence="2" id="KW-0964">Secreted</keyword>